<reference evidence="1 2" key="1">
    <citation type="submission" date="2017-11" db="EMBL/GenBank/DDBJ databases">
        <title>Draft Genome Sequence of Sporolactobacillus inulinus NBRC 111894 Isolated from Koso, a Japanese Sugar-Vegetable Fermented Beverage.</title>
        <authorList>
            <person name="Chiou T.Y."/>
            <person name="Oshima K."/>
            <person name="Suda W."/>
            <person name="Hattori M."/>
            <person name="Takahashi T."/>
        </authorList>
    </citation>
    <scope>NUCLEOTIDE SEQUENCE [LARGE SCALE GENOMIC DNA]</scope>
    <source>
        <strain evidence="1 2">NBRC111894</strain>
    </source>
</reference>
<name>A0A4Y1ZAC8_9BACL</name>
<sequence>MLGSRMMHLLNRSIEKQSERIFDGISRGRKKHLTIGSMIDGMNWKM</sequence>
<proteinExistence type="predicted"/>
<protein>
    <submittedName>
        <fullName evidence="1">Uncharacterized protein</fullName>
    </submittedName>
</protein>
<dbReference type="RefSeq" id="WP_262392475.1">
    <property type="nucleotide sequence ID" value="NZ_BEXB01000010.1"/>
</dbReference>
<evidence type="ECO:0000313" key="2">
    <source>
        <dbReference type="Proteomes" id="UP000319716"/>
    </source>
</evidence>
<evidence type="ECO:0000313" key="1">
    <source>
        <dbReference type="EMBL" id="GAY75990.1"/>
    </source>
</evidence>
<gene>
    <name evidence="1" type="ORF">NBRC111894_1544</name>
</gene>
<accession>A0A4Y1ZAC8</accession>
<dbReference type="EMBL" id="BEXB01000010">
    <property type="protein sequence ID" value="GAY75990.1"/>
    <property type="molecule type" value="Genomic_DNA"/>
</dbReference>
<comment type="caution">
    <text evidence="1">The sequence shown here is derived from an EMBL/GenBank/DDBJ whole genome shotgun (WGS) entry which is preliminary data.</text>
</comment>
<dbReference type="AlphaFoldDB" id="A0A4Y1ZAC8"/>
<organism evidence="1 2">
    <name type="scientific">Sporolactobacillus inulinus</name>
    <dbReference type="NCBI Taxonomy" id="2078"/>
    <lineage>
        <taxon>Bacteria</taxon>
        <taxon>Bacillati</taxon>
        <taxon>Bacillota</taxon>
        <taxon>Bacilli</taxon>
        <taxon>Bacillales</taxon>
        <taxon>Sporolactobacillaceae</taxon>
        <taxon>Sporolactobacillus</taxon>
    </lineage>
</organism>
<dbReference type="Proteomes" id="UP000319716">
    <property type="component" value="Unassembled WGS sequence"/>
</dbReference>